<dbReference type="AlphaFoldDB" id="A0A3E1Q638"/>
<comment type="caution">
    <text evidence="2">The sequence shown here is derived from an EMBL/GenBank/DDBJ whole genome shotgun (WGS) entry which is preliminary data.</text>
</comment>
<name>A0A3E1Q638_9FLAO</name>
<keyword evidence="1" id="KW-1133">Transmembrane helix</keyword>
<protein>
    <submittedName>
        <fullName evidence="2">Uncharacterized protein</fullName>
    </submittedName>
</protein>
<keyword evidence="1" id="KW-0812">Transmembrane</keyword>
<dbReference type="Proteomes" id="UP000261082">
    <property type="component" value="Unassembled WGS sequence"/>
</dbReference>
<evidence type="ECO:0000256" key="1">
    <source>
        <dbReference type="SAM" id="Phobius"/>
    </source>
</evidence>
<gene>
    <name evidence="2" type="ORF">DZ858_14865</name>
</gene>
<feature type="transmembrane region" description="Helical" evidence="1">
    <location>
        <begin position="45"/>
        <end position="66"/>
    </location>
</feature>
<organism evidence="2 3">
    <name type="scientific">Marixanthomonas ophiurae</name>
    <dbReference type="NCBI Taxonomy" id="387659"/>
    <lineage>
        <taxon>Bacteria</taxon>
        <taxon>Pseudomonadati</taxon>
        <taxon>Bacteroidota</taxon>
        <taxon>Flavobacteriia</taxon>
        <taxon>Flavobacteriales</taxon>
        <taxon>Flavobacteriaceae</taxon>
        <taxon>Marixanthomonas</taxon>
    </lineage>
</organism>
<sequence>MIITFVLKQNNPEWQFGNTFLLSQAIALVLQIVLNIINWQSNKKIVVLMTLFISATILASIIWQFISFNLVYN</sequence>
<keyword evidence="1" id="KW-0472">Membrane</keyword>
<keyword evidence="3" id="KW-1185">Reference proteome</keyword>
<evidence type="ECO:0000313" key="2">
    <source>
        <dbReference type="EMBL" id="RFN57596.1"/>
    </source>
</evidence>
<feature type="transmembrane region" description="Helical" evidence="1">
    <location>
        <begin position="20"/>
        <end position="38"/>
    </location>
</feature>
<dbReference type="EMBL" id="QVID01000003">
    <property type="protein sequence ID" value="RFN57596.1"/>
    <property type="molecule type" value="Genomic_DNA"/>
</dbReference>
<evidence type="ECO:0000313" key="3">
    <source>
        <dbReference type="Proteomes" id="UP000261082"/>
    </source>
</evidence>
<reference evidence="2 3" key="1">
    <citation type="journal article" date="2007" name="Int. J. Syst. Evol. Microbiol.">
        <title>Marixanthomonas ophiurae gen. nov., sp. nov., a marine bacterium of the family Flavobacteriaceae isolated from a deep-sea brittle star.</title>
        <authorList>
            <person name="Romanenko L.A."/>
            <person name="Uchino M."/>
            <person name="Frolova G.M."/>
            <person name="Mikhailov V.V."/>
        </authorList>
    </citation>
    <scope>NUCLEOTIDE SEQUENCE [LARGE SCALE GENOMIC DNA]</scope>
    <source>
        <strain evidence="2 3">KMM 3046</strain>
    </source>
</reference>
<accession>A0A3E1Q638</accession>
<proteinExistence type="predicted"/>